<protein>
    <recommendedName>
        <fullName evidence="5">Phage tail tape measure protein</fullName>
    </recommendedName>
</protein>
<feature type="transmembrane region" description="Helical" evidence="2">
    <location>
        <begin position="359"/>
        <end position="380"/>
    </location>
</feature>
<evidence type="ECO:0000256" key="1">
    <source>
        <dbReference type="SAM" id="MobiDB-lite"/>
    </source>
</evidence>
<gene>
    <name evidence="3" type="ORF">P0Y49_15440</name>
</gene>
<keyword evidence="2" id="KW-0812">Transmembrane</keyword>
<dbReference type="Proteomes" id="UP001214530">
    <property type="component" value="Chromosome"/>
</dbReference>
<evidence type="ECO:0000313" key="4">
    <source>
        <dbReference type="Proteomes" id="UP001214530"/>
    </source>
</evidence>
<dbReference type="AlphaFoldDB" id="A0AAJ6B5V2"/>
<evidence type="ECO:0000313" key="3">
    <source>
        <dbReference type="EMBL" id="WEK18184.1"/>
    </source>
</evidence>
<feature type="transmembrane region" description="Helical" evidence="2">
    <location>
        <begin position="307"/>
        <end position="326"/>
    </location>
</feature>
<evidence type="ECO:0000256" key="2">
    <source>
        <dbReference type="SAM" id="Phobius"/>
    </source>
</evidence>
<sequence length="545" mass="56886">MAGLDITLSLNDEKFKAGIKSAQIELKNIKESFSLLKSIGFELPELDNMVATGIKAFDTYKVANTQLQNSLKATHNSAGLSIDALVGQAQKLQHTTLFSSAQTQEAQALLLGFSNIKEKVMMEAMPAIQDLATAISGGGEGDLNGATKLVGEALHNPIKGIQALKAAGVNFNQTQEDTIANLVATGKTADAQGIILGVLSENFGGSAVAAREAKGEFGDYQETMSGLYLAIGGVADKLREGLAPGFSIVAGLVSKLIAPLKNVVDWMGKNKTIVQGLAIGLAIGAAGFFTLNGLVAFNTWLMGASSAAFIINTLVTEGLSAAWLALNMVMAANPIGAIIVAIALLSAGIYMAYQKSATFRAVLAGIGEIASSLVPIFIGLGKVILGAMTFNPSLIAQGFKQSVDGIKKITEGGGISGIFKKAFNKSLEDSAKKERDEQTKKKENELKRPSQKGNGSQLNAPAHSFAGGRANPLGRSQATNAPAARNESVGGSRSVRNISVTIQKMVGIENMNTTNIKEGFSDAGNLIREALIKSIRDSEIAVSGE</sequence>
<feature type="transmembrane region" description="Helical" evidence="2">
    <location>
        <begin position="277"/>
        <end position="301"/>
    </location>
</feature>
<organism evidence="3 4">
    <name type="scientific">Candidatus Pedobacter colombiensis</name>
    <dbReference type="NCBI Taxonomy" id="3121371"/>
    <lineage>
        <taxon>Bacteria</taxon>
        <taxon>Pseudomonadati</taxon>
        <taxon>Bacteroidota</taxon>
        <taxon>Sphingobacteriia</taxon>
        <taxon>Sphingobacteriales</taxon>
        <taxon>Sphingobacteriaceae</taxon>
        <taxon>Pedobacter</taxon>
    </lineage>
</organism>
<name>A0AAJ6B5V2_9SPHI</name>
<reference evidence="3" key="1">
    <citation type="submission" date="2023-03" db="EMBL/GenBank/DDBJ databases">
        <title>Andean soil-derived lignocellulolytic bacterial consortium as a source of novel taxa and putative plastic-active enzymes.</title>
        <authorList>
            <person name="Diaz-Garcia L."/>
            <person name="Chuvochina M."/>
            <person name="Feuerriegel G."/>
            <person name="Bunk B."/>
            <person name="Sproer C."/>
            <person name="Streit W.R."/>
            <person name="Rodriguez L.M."/>
            <person name="Overmann J."/>
            <person name="Jimenez D.J."/>
        </authorList>
    </citation>
    <scope>NUCLEOTIDE SEQUENCE</scope>
    <source>
        <strain evidence="3">MAG 3858</strain>
    </source>
</reference>
<dbReference type="EMBL" id="CP119313">
    <property type="protein sequence ID" value="WEK18184.1"/>
    <property type="molecule type" value="Genomic_DNA"/>
</dbReference>
<feature type="transmembrane region" description="Helical" evidence="2">
    <location>
        <begin position="335"/>
        <end position="353"/>
    </location>
</feature>
<feature type="region of interest" description="Disordered" evidence="1">
    <location>
        <begin position="429"/>
        <end position="492"/>
    </location>
</feature>
<keyword evidence="2" id="KW-0472">Membrane</keyword>
<evidence type="ECO:0008006" key="5">
    <source>
        <dbReference type="Google" id="ProtNLM"/>
    </source>
</evidence>
<keyword evidence="2" id="KW-1133">Transmembrane helix</keyword>
<feature type="compositionally biased region" description="Basic and acidic residues" evidence="1">
    <location>
        <begin position="429"/>
        <end position="448"/>
    </location>
</feature>
<accession>A0AAJ6B5V2</accession>
<proteinExistence type="predicted"/>